<accession>A0A951QDY3</accession>
<dbReference type="GO" id="GO:0016747">
    <property type="term" value="F:acyltransferase activity, transferring groups other than amino-acyl groups"/>
    <property type="evidence" value="ECO:0007669"/>
    <property type="project" value="InterPro"/>
</dbReference>
<dbReference type="NCBIfam" id="TIGR01681">
    <property type="entry name" value="HAD-SF-IIIC"/>
    <property type="match status" value="1"/>
</dbReference>
<evidence type="ECO:0000313" key="2">
    <source>
        <dbReference type="EMBL" id="MBW4660749.1"/>
    </source>
</evidence>
<sequence length="357" mass="41242">MISLTSGQSENKRDSSKPIKCVVWDLDNTLWHGVLLEDEQVFLREDVVSIIKTLDSRGILQSLVSKNEYAKAMSKLEDLGLHDYFLYPQINWNTKSSSIQQIAQSINIGVDSIAFIDDQPFEREEVSFSLPDILCIDAANLEQLLEMPEMNPCFITEDAKQRRLMYLSDIKRKQEEEEFVGSSAEFLATLKMSLTIASAQEDDLQRAEELTVRTNQLNTTGYTYSYEELDYFRQSDQHKLLIASLNDKYGTYGTIGLVLVDCQVSLWTIKLLLMSCRVMSRGVGTVMLHYLMQLAQQHNVRLCAEFVANDRNRIMYITYKFAGFKEIEKTGNRVMFEHDLTHIQPYPNYMNLEIRDR</sequence>
<protein>
    <submittedName>
        <fullName evidence="2">HAD-IIIC family phosphatase</fullName>
    </submittedName>
</protein>
<dbReference type="Gene3D" id="3.40.50.1000">
    <property type="entry name" value="HAD superfamily/HAD-like"/>
    <property type="match status" value="1"/>
</dbReference>
<dbReference type="SUPFAM" id="SSF56784">
    <property type="entry name" value="HAD-like"/>
    <property type="match status" value="1"/>
</dbReference>
<dbReference type="SUPFAM" id="SSF55729">
    <property type="entry name" value="Acyl-CoA N-acyltransferases (Nat)"/>
    <property type="match status" value="1"/>
</dbReference>
<reference evidence="2" key="1">
    <citation type="submission" date="2021-05" db="EMBL/GenBank/DDBJ databases">
        <authorList>
            <person name="Pietrasiak N."/>
            <person name="Ward R."/>
            <person name="Stajich J.E."/>
            <person name="Kurbessoian T."/>
        </authorList>
    </citation>
    <scope>NUCLEOTIDE SEQUENCE</scope>
    <source>
        <strain evidence="2">UHER 2000/2452</strain>
    </source>
</reference>
<dbReference type="PROSITE" id="PS51186">
    <property type="entry name" value="GNAT"/>
    <property type="match status" value="1"/>
</dbReference>
<proteinExistence type="predicted"/>
<dbReference type="InterPro" id="IPR010033">
    <property type="entry name" value="HAD_SF_ppase_IIIC"/>
</dbReference>
<feature type="domain" description="N-acetyltransferase" evidence="1">
    <location>
        <begin position="194"/>
        <end position="353"/>
    </location>
</feature>
<name>A0A951QDY3_9CYAN</name>
<reference evidence="2" key="2">
    <citation type="journal article" date="2022" name="Microbiol. Resour. Announc.">
        <title>Metagenome Sequencing to Explore Phylogenomics of Terrestrial Cyanobacteria.</title>
        <authorList>
            <person name="Ward R.D."/>
            <person name="Stajich J.E."/>
            <person name="Johansen J.R."/>
            <person name="Huntemann M."/>
            <person name="Clum A."/>
            <person name="Foster B."/>
            <person name="Foster B."/>
            <person name="Roux S."/>
            <person name="Palaniappan K."/>
            <person name="Varghese N."/>
            <person name="Mukherjee S."/>
            <person name="Reddy T.B.K."/>
            <person name="Daum C."/>
            <person name="Copeland A."/>
            <person name="Chen I.A."/>
            <person name="Ivanova N.N."/>
            <person name="Kyrpides N.C."/>
            <person name="Shapiro N."/>
            <person name="Eloe-Fadrosh E.A."/>
            <person name="Pietrasiak N."/>
        </authorList>
    </citation>
    <scope>NUCLEOTIDE SEQUENCE</scope>
    <source>
        <strain evidence="2">UHER 2000/2452</strain>
    </source>
</reference>
<evidence type="ECO:0000313" key="3">
    <source>
        <dbReference type="Proteomes" id="UP000757435"/>
    </source>
</evidence>
<dbReference type="InterPro" id="IPR016181">
    <property type="entry name" value="Acyl_CoA_acyltransferase"/>
</dbReference>
<dbReference type="AlphaFoldDB" id="A0A951QDY3"/>
<dbReference type="Gene3D" id="3.40.630.30">
    <property type="match status" value="1"/>
</dbReference>
<dbReference type="InterPro" id="IPR010037">
    <property type="entry name" value="FkbH_domain"/>
</dbReference>
<organism evidence="2 3">
    <name type="scientific">Drouetiella hepatica Uher 2000/2452</name>
    <dbReference type="NCBI Taxonomy" id="904376"/>
    <lineage>
        <taxon>Bacteria</taxon>
        <taxon>Bacillati</taxon>
        <taxon>Cyanobacteriota</taxon>
        <taxon>Cyanophyceae</taxon>
        <taxon>Oculatellales</taxon>
        <taxon>Oculatellaceae</taxon>
        <taxon>Drouetiella</taxon>
    </lineage>
</organism>
<comment type="caution">
    <text evidence="2">The sequence shown here is derived from an EMBL/GenBank/DDBJ whole genome shotgun (WGS) entry which is preliminary data.</text>
</comment>
<dbReference type="InterPro" id="IPR036412">
    <property type="entry name" value="HAD-like_sf"/>
</dbReference>
<dbReference type="InterPro" id="IPR023214">
    <property type="entry name" value="HAD_sf"/>
</dbReference>
<dbReference type="Proteomes" id="UP000757435">
    <property type="component" value="Unassembled WGS sequence"/>
</dbReference>
<dbReference type="EMBL" id="JAHHHD010000025">
    <property type="protein sequence ID" value="MBW4660749.1"/>
    <property type="molecule type" value="Genomic_DNA"/>
</dbReference>
<dbReference type="NCBIfam" id="TIGR01686">
    <property type="entry name" value="FkbH"/>
    <property type="match status" value="1"/>
</dbReference>
<gene>
    <name evidence="2" type="ORF">KME15_18910</name>
</gene>
<dbReference type="InterPro" id="IPR000182">
    <property type="entry name" value="GNAT_dom"/>
</dbReference>
<evidence type="ECO:0000259" key="1">
    <source>
        <dbReference type="PROSITE" id="PS51186"/>
    </source>
</evidence>